<dbReference type="InterPro" id="IPR001584">
    <property type="entry name" value="Integrase_cat-core"/>
</dbReference>
<dbReference type="PROSITE" id="PS50994">
    <property type="entry name" value="INTEGRASE"/>
    <property type="match status" value="1"/>
</dbReference>
<dbReference type="RefSeq" id="WP_302707504.1">
    <property type="nucleotide sequence ID" value="NZ_JAULSC010000007.1"/>
</dbReference>
<dbReference type="InterPro" id="IPR012337">
    <property type="entry name" value="RNaseH-like_sf"/>
</dbReference>
<evidence type="ECO:0000313" key="2">
    <source>
        <dbReference type="EMBL" id="MDO3395878.1"/>
    </source>
</evidence>
<dbReference type="InterPro" id="IPR048020">
    <property type="entry name" value="Transpos_IS3"/>
</dbReference>
<reference evidence="2" key="1">
    <citation type="submission" date="2023-06" db="EMBL/GenBank/DDBJ databases">
        <title>Genome sequence of Nocardioides sp. SOB44.</title>
        <authorList>
            <person name="Zhang G."/>
        </authorList>
    </citation>
    <scope>NUCLEOTIDE SEQUENCE</scope>
    <source>
        <strain evidence="2">SOB44</strain>
    </source>
</reference>
<protein>
    <submittedName>
        <fullName evidence="2">IS3 family transposase</fullName>
    </submittedName>
</protein>
<accession>A0ABT8TRU4</accession>
<organism evidence="2 3">
    <name type="scientific">Nocardioides cremeus</name>
    <dbReference type="NCBI Taxonomy" id="3058044"/>
    <lineage>
        <taxon>Bacteria</taxon>
        <taxon>Bacillati</taxon>
        <taxon>Actinomycetota</taxon>
        <taxon>Actinomycetes</taxon>
        <taxon>Propionibacteriales</taxon>
        <taxon>Nocardioidaceae</taxon>
        <taxon>Nocardioides</taxon>
    </lineage>
</organism>
<evidence type="ECO:0000259" key="1">
    <source>
        <dbReference type="PROSITE" id="PS50994"/>
    </source>
</evidence>
<keyword evidence="3" id="KW-1185">Reference proteome</keyword>
<dbReference type="EMBL" id="JAULSC010000007">
    <property type="protein sequence ID" value="MDO3395878.1"/>
    <property type="molecule type" value="Genomic_DNA"/>
</dbReference>
<dbReference type="Gene3D" id="3.30.420.10">
    <property type="entry name" value="Ribonuclease H-like superfamily/Ribonuclease H"/>
    <property type="match status" value="1"/>
</dbReference>
<proteinExistence type="predicted"/>
<sequence length="341" mass="38679">MLEVSAALVTALIGAGFSQRAALELAGVSRSTWHYRTRPRVAVVDPMPHAKRRSASWLSAEEREQVTTKLQAAFAAKKSVYQAYYDALDAGDPVASLATWYRIARTITQAHRPVRRTRKHRASAMPSLLVTGPDQAWSWDITHLKGPYRGVSYQLYLALDVFSRMVTGWRVETREDDQMAAEMFEQAFQVRGVLPRIVHSDGGAAMTSRTLGDLFADLGITTSRNRPRVSNDNPYSEALFKTAKYTPHYPAHFTDLDHARTWTRDFVEDYNHRHHHVGLEGHTPHDVHHGTWVQVHHQRVATMTAIYQAHPERFSTRPRTRTPMAQVAINHPTTDERLQTG</sequence>
<dbReference type="Pfam" id="PF00665">
    <property type="entry name" value="rve"/>
    <property type="match status" value="1"/>
</dbReference>
<feature type="domain" description="Integrase catalytic" evidence="1">
    <location>
        <begin position="129"/>
        <end position="292"/>
    </location>
</feature>
<name>A0ABT8TRU4_9ACTN</name>
<dbReference type="InterPro" id="IPR050900">
    <property type="entry name" value="Transposase_IS3/IS150/IS904"/>
</dbReference>
<dbReference type="PANTHER" id="PTHR46889:SF4">
    <property type="entry name" value="TRANSPOSASE INSO FOR INSERTION SEQUENCE ELEMENT IS911B-RELATED"/>
    <property type="match status" value="1"/>
</dbReference>
<dbReference type="Proteomes" id="UP001168363">
    <property type="component" value="Unassembled WGS sequence"/>
</dbReference>
<dbReference type="SUPFAM" id="SSF53098">
    <property type="entry name" value="Ribonuclease H-like"/>
    <property type="match status" value="1"/>
</dbReference>
<evidence type="ECO:0000313" key="3">
    <source>
        <dbReference type="Proteomes" id="UP001168363"/>
    </source>
</evidence>
<dbReference type="PANTHER" id="PTHR46889">
    <property type="entry name" value="TRANSPOSASE INSF FOR INSERTION SEQUENCE IS3B-RELATED"/>
    <property type="match status" value="1"/>
</dbReference>
<dbReference type="NCBIfam" id="NF033516">
    <property type="entry name" value="transpos_IS3"/>
    <property type="match status" value="1"/>
</dbReference>
<dbReference type="InterPro" id="IPR036397">
    <property type="entry name" value="RNaseH_sf"/>
</dbReference>
<comment type="caution">
    <text evidence="2">The sequence shown here is derived from an EMBL/GenBank/DDBJ whole genome shotgun (WGS) entry which is preliminary data.</text>
</comment>
<gene>
    <name evidence="2" type="ORF">QWJ41_09135</name>
</gene>